<feature type="domain" description="Cation/H+ exchanger transmembrane" evidence="11">
    <location>
        <begin position="17"/>
        <end position="400"/>
    </location>
</feature>
<keyword evidence="5 10" id="KW-1133">Transmembrane helix</keyword>
<evidence type="ECO:0000256" key="4">
    <source>
        <dbReference type="ARBA" id="ARBA00022692"/>
    </source>
</evidence>
<dbReference type="Proteomes" id="UP000029488">
    <property type="component" value="Chromosome"/>
</dbReference>
<sequence>MIDSLEIIILLFELVFFAVISIIIAEMFVKVSMNYVSLIMGAVLGLLPVTTYDIRSFNPEVFMLLIVAPLLFFEGQATFLNVVGKRVKQIFQVTVIMVLLCAIVAGFSSYAIGKIGLPLAFILAAISTPTDATATQSVTEGLKIPRREGFFLKMESLFNDASGIILLNMAVLWYINGRINYRETLTDFILSAGGGIVIGFIIAWIIVLFRQALLRSSYNSVNAQVIIYLMTPFIIYYLAEEFHVSGIIAVVCAGLVHNAETQRSRLANAQMVYMGTNLVSIITELFNSIVFVILGMMLVNIIKDESITYNSWIWITLGAILYLSNVIVRYIYGRIKFKMDNRAGWIFSLGGVHGAVTLSLAFTVAKTSVNSQDFSLVVMSESVLIILSMIVPTVIFRFILDKDVSDEDGEKELDELREEMIQQAIATVQKMYLAKNVKQSVIFDLKSQNQNTRTRDFVKEWRNAVRHPQYTEAEKEMERRAFINAFYQERQYLDMISQKEARYEKYVYHLYSEILLAESIVLNSEFVEE</sequence>
<feature type="transmembrane region" description="Helical" evidence="10">
    <location>
        <begin position="377"/>
        <end position="400"/>
    </location>
</feature>
<evidence type="ECO:0000259" key="11">
    <source>
        <dbReference type="Pfam" id="PF00999"/>
    </source>
</evidence>
<accession>A0A089QE38</accession>
<evidence type="ECO:0000256" key="7">
    <source>
        <dbReference type="ARBA" id="ARBA00023065"/>
    </source>
</evidence>
<dbReference type="AlphaFoldDB" id="A0A089QE38"/>
<protein>
    <submittedName>
        <fullName evidence="12">Na+/H+ antiporter</fullName>
    </submittedName>
</protein>
<keyword evidence="6" id="KW-0915">Sodium</keyword>
<evidence type="ECO:0000256" key="8">
    <source>
        <dbReference type="ARBA" id="ARBA00023136"/>
    </source>
</evidence>
<evidence type="ECO:0000256" key="9">
    <source>
        <dbReference type="ARBA" id="ARBA00023201"/>
    </source>
</evidence>
<evidence type="ECO:0000256" key="1">
    <source>
        <dbReference type="ARBA" id="ARBA00004651"/>
    </source>
</evidence>
<evidence type="ECO:0000256" key="5">
    <source>
        <dbReference type="ARBA" id="ARBA00022989"/>
    </source>
</evidence>
<organism evidence="12 13">
    <name type="scientific">Ligilactobacillus salivarius</name>
    <dbReference type="NCBI Taxonomy" id="1624"/>
    <lineage>
        <taxon>Bacteria</taxon>
        <taxon>Bacillati</taxon>
        <taxon>Bacillota</taxon>
        <taxon>Bacilli</taxon>
        <taxon>Lactobacillales</taxon>
        <taxon>Lactobacillaceae</taxon>
        <taxon>Ligilactobacillus</taxon>
    </lineage>
</organism>
<evidence type="ECO:0000313" key="13">
    <source>
        <dbReference type="Proteomes" id="UP000029488"/>
    </source>
</evidence>
<feature type="transmembrane region" description="Helical" evidence="10">
    <location>
        <begin position="344"/>
        <end position="365"/>
    </location>
</feature>
<dbReference type="InterPro" id="IPR006153">
    <property type="entry name" value="Cation/H_exchanger_TM"/>
</dbReference>
<keyword evidence="7" id="KW-0406">Ion transport</keyword>
<evidence type="ECO:0000313" key="12">
    <source>
        <dbReference type="EMBL" id="AIR11329.1"/>
    </source>
</evidence>
<dbReference type="GO" id="GO:0015385">
    <property type="term" value="F:sodium:proton antiporter activity"/>
    <property type="evidence" value="ECO:0007669"/>
    <property type="project" value="InterPro"/>
</dbReference>
<keyword evidence="3" id="KW-1003">Cell membrane</keyword>
<dbReference type="KEGG" id="lsj:LSJ_1687c"/>
<evidence type="ECO:0000256" key="10">
    <source>
        <dbReference type="SAM" id="Phobius"/>
    </source>
</evidence>
<feature type="transmembrane region" description="Helical" evidence="10">
    <location>
        <begin position="221"/>
        <end position="238"/>
    </location>
</feature>
<dbReference type="GO" id="GO:0015386">
    <property type="term" value="F:potassium:proton antiporter activity"/>
    <property type="evidence" value="ECO:0007669"/>
    <property type="project" value="TreeGrafter"/>
</dbReference>
<feature type="transmembrane region" description="Helical" evidence="10">
    <location>
        <begin position="157"/>
        <end position="176"/>
    </location>
</feature>
<dbReference type="PANTHER" id="PTHR10110:SF86">
    <property type="entry name" value="SODIUM_HYDROGEN EXCHANGER 7"/>
    <property type="match status" value="1"/>
</dbReference>
<reference evidence="12 13" key="1">
    <citation type="journal article" date="2014" name="BMC Genomics">
        <title>Unusual genome complexity in Lactobacillus salivarius JCM1046.</title>
        <authorList>
            <person name="Raftis E.J."/>
            <person name="Forde B.M."/>
            <person name="Claesson M.J."/>
            <person name="O'Toole P.W."/>
        </authorList>
    </citation>
    <scope>NUCLEOTIDE SEQUENCE [LARGE SCALE GENOMIC DNA]</scope>
    <source>
        <strain evidence="12 13">JCM1046</strain>
    </source>
</reference>
<feature type="transmembrane region" description="Helical" evidence="10">
    <location>
        <begin position="188"/>
        <end position="209"/>
    </location>
</feature>
<comment type="subcellular location">
    <subcellularLocation>
        <location evidence="1">Cell membrane</location>
        <topology evidence="1">Multi-pass membrane protein</topology>
    </subcellularLocation>
</comment>
<gene>
    <name evidence="12" type="primary">nhaP</name>
    <name evidence="12" type="ORF">LSJ_1687c</name>
</gene>
<dbReference type="RefSeq" id="WP_044005507.1">
    <property type="nucleotide sequence ID" value="NZ_CP007646.1"/>
</dbReference>
<dbReference type="EMBL" id="CP007646">
    <property type="protein sequence ID" value="AIR11329.1"/>
    <property type="molecule type" value="Genomic_DNA"/>
</dbReference>
<feature type="transmembrane region" description="Helical" evidence="10">
    <location>
        <begin position="61"/>
        <end position="84"/>
    </location>
</feature>
<keyword evidence="2" id="KW-0813">Transport</keyword>
<dbReference type="Gene3D" id="6.10.140.1330">
    <property type="match status" value="1"/>
</dbReference>
<keyword evidence="4 10" id="KW-0812">Transmembrane</keyword>
<dbReference type="InterPro" id="IPR018422">
    <property type="entry name" value="Cation/H_exchanger_CPA1"/>
</dbReference>
<feature type="transmembrane region" description="Helical" evidence="10">
    <location>
        <begin position="90"/>
        <end position="112"/>
    </location>
</feature>
<evidence type="ECO:0000256" key="2">
    <source>
        <dbReference type="ARBA" id="ARBA00022448"/>
    </source>
</evidence>
<keyword evidence="9" id="KW-0739">Sodium transport</keyword>
<dbReference type="PANTHER" id="PTHR10110">
    <property type="entry name" value="SODIUM/HYDROGEN EXCHANGER"/>
    <property type="match status" value="1"/>
</dbReference>
<dbReference type="GO" id="GO:0051453">
    <property type="term" value="P:regulation of intracellular pH"/>
    <property type="evidence" value="ECO:0007669"/>
    <property type="project" value="TreeGrafter"/>
</dbReference>
<feature type="transmembrane region" description="Helical" evidence="10">
    <location>
        <begin position="7"/>
        <end position="29"/>
    </location>
</feature>
<dbReference type="GO" id="GO:0005886">
    <property type="term" value="C:plasma membrane"/>
    <property type="evidence" value="ECO:0007669"/>
    <property type="project" value="UniProtKB-SubCell"/>
</dbReference>
<dbReference type="GO" id="GO:0098719">
    <property type="term" value="P:sodium ion import across plasma membrane"/>
    <property type="evidence" value="ECO:0007669"/>
    <property type="project" value="TreeGrafter"/>
</dbReference>
<proteinExistence type="predicted"/>
<evidence type="ECO:0000256" key="3">
    <source>
        <dbReference type="ARBA" id="ARBA00022475"/>
    </source>
</evidence>
<evidence type="ECO:0000256" key="6">
    <source>
        <dbReference type="ARBA" id="ARBA00023053"/>
    </source>
</evidence>
<feature type="transmembrane region" description="Helical" evidence="10">
    <location>
        <begin position="272"/>
        <end position="299"/>
    </location>
</feature>
<dbReference type="Pfam" id="PF00999">
    <property type="entry name" value="Na_H_Exchanger"/>
    <property type="match status" value="1"/>
</dbReference>
<feature type="transmembrane region" description="Helical" evidence="10">
    <location>
        <begin position="311"/>
        <end position="332"/>
    </location>
</feature>
<name>A0A089QE38_9LACO</name>
<keyword evidence="8 10" id="KW-0472">Membrane</keyword>